<sequence length="332" mass="38055">MTVLPQDLSLFSISFFFLQLLVLTSSSALIILYFYLRFTTSRDPDLSRAESEKSFLDPNDGTRKPFPLISDPPTVQLSLVVPAYNEQDRFPIMIKETLEYLHKRKQRDSEFTYEILVVNDGSKDNTSKVVMEYVKKEGPDRMRLLDFVRNRGKGGAVRAGCLSARGKRILFLDADGATDIKGLDELEKAMNSVSSDSTSPAIVVGSRAHLEDEAVANRSFFRNILMYGFHFLVFFLCVKGVRDTQCGFKLLTRSAVDRIFTNLHIERWAFDVEMLYIAQCLNIPIKEVAVNWQEIEGSKMIPVFSWIQMGRDLLFIRLRYMFGFWTIKAKTS</sequence>
<dbReference type="CDD" id="cd04188">
    <property type="entry name" value="DPG_synthase"/>
    <property type="match status" value="1"/>
</dbReference>
<protein>
    <recommendedName>
        <fullName evidence="13">Dolichyl-phosphate beta-glucosyltransferase</fullName>
        <ecNumber evidence="4">2.4.1.117</ecNumber>
    </recommendedName>
</protein>
<dbReference type="GO" id="GO:0005789">
    <property type="term" value="C:endoplasmic reticulum membrane"/>
    <property type="evidence" value="ECO:0007669"/>
    <property type="project" value="UniProtKB-SubCell"/>
</dbReference>
<keyword evidence="11 14" id="KW-0472">Membrane</keyword>
<evidence type="ECO:0000256" key="13">
    <source>
        <dbReference type="ARBA" id="ARBA00070518"/>
    </source>
</evidence>
<evidence type="ECO:0000256" key="9">
    <source>
        <dbReference type="ARBA" id="ARBA00022968"/>
    </source>
</evidence>
<comment type="similarity">
    <text evidence="3">Belongs to the glycosyltransferase 2 family.</text>
</comment>
<dbReference type="Gene3D" id="3.90.550.10">
    <property type="entry name" value="Spore Coat Polysaccharide Biosynthesis Protein SpsA, Chain A"/>
    <property type="match status" value="1"/>
</dbReference>
<proteinExistence type="inferred from homology"/>
<comment type="catalytic activity">
    <reaction evidence="12">
        <text>a di-trans,poly-cis-dolichyl phosphate + UDP-alpha-D-glucose = a di-trans,poly-cis-dolichyl beta-D-glucosyl phosphate + UDP</text>
        <dbReference type="Rhea" id="RHEA:15401"/>
        <dbReference type="Rhea" id="RHEA-COMP:19498"/>
        <dbReference type="Rhea" id="RHEA-COMP:19502"/>
        <dbReference type="ChEBI" id="CHEBI:57525"/>
        <dbReference type="ChEBI" id="CHEBI:57683"/>
        <dbReference type="ChEBI" id="CHEBI:58223"/>
        <dbReference type="ChEBI" id="CHEBI:58885"/>
        <dbReference type="EC" id="2.4.1.117"/>
    </reaction>
    <physiologicalReaction direction="left-to-right" evidence="12">
        <dbReference type="Rhea" id="RHEA:15402"/>
    </physiologicalReaction>
</comment>
<dbReference type="EC" id="2.4.1.117" evidence="4"/>
<gene>
    <name evidence="16" type="primary">100633549</name>
</gene>
<evidence type="ECO:0000256" key="12">
    <source>
        <dbReference type="ARBA" id="ARBA00045097"/>
    </source>
</evidence>
<comment type="subcellular location">
    <subcellularLocation>
        <location evidence="1">Endoplasmic reticulum membrane</location>
        <topology evidence="1">Single-pass membrane protein</topology>
    </subcellularLocation>
</comment>
<dbReference type="PANTHER" id="PTHR10859:SF91">
    <property type="entry name" value="DOLICHYL-PHOSPHATE BETA-GLUCOSYLTRANSFERASE"/>
    <property type="match status" value="1"/>
</dbReference>
<reference evidence="17" key="1">
    <citation type="journal article" date="2010" name="Nature">
        <title>The Amphimedon queenslandica genome and the evolution of animal complexity.</title>
        <authorList>
            <person name="Srivastava M."/>
            <person name="Simakov O."/>
            <person name="Chapman J."/>
            <person name="Fahey B."/>
            <person name="Gauthier M.E."/>
            <person name="Mitros T."/>
            <person name="Richards G.S."/>
            <person name="Conaco C."/>
            <person name="Dacre M."/>
            <person name="Hellsten U."/>
            <person name="Larroux C."/>
            <person name="Putnam N.H."/>
            <person name="Stanke M."/>
            <person name="Adamska M."/>
            <person name="Darling A."/>
            <person name="Degnan S.M."/>
            <person name="Oakley T.H."/>
            <person name="Plachetzki D.C."/>
            <person name="Zhai Y."/>
            <person name="Adamski M."/>
            <person name="Calcino A."/>
            <person name="Cummins S.F."/>
            <person name="Goodstein D.M."/>
            <person name="Harris C."/>
            <person name="Jackson D.J."/>
            <person name="Leys S.P."/>
            <person name="Shu S."/>
            <person name="Woodcroft B.J."/>
            <person name="Vervoort M."/>
            <person name="Kosik K.S."/>
            <person name="Manning G."/>
            <person name="Degnan B.M."/>
            <person name="Rokhsar D.S."/>
        </authorList>
    </citation>
    <scope>NUCLEOTIDE SEQUENCE [LARGE SCALE GENOMIC DNA]</scope>
</reference>
<keyword evidence="6" id="KW-0808">Transferase</keyword>
<comment type="pathway">
    <text evidence="2">Protein modification; protein glycosylation.</text>
</comment>
<dbReference type="InterPro" id="IPR001173">
    <property type="entry name" value="Glyco_trans_2-like"/>
</dbReference>
<evidence type="ECO:0000256" key="1">
    <source>
        <dbReference type="ARBA" id="ARBA00004389"/>
    </source>
</evidence>
<organism evidence="16 17">
    <name type="scientific">Amphimedon queenslandica</name>
    <name type="common">Sponge</name>
    <dbReference type="NCBI Taxonomy" id="400682"/>
    <lineage>
        <taxon>Eukaryota</taxon>
        <taxon>Metazoa</taxon>
        <taxon>Porifera</taxon>
        <taxon>Demospongiae</taxon>
        <taxon>Heteroscleromorpha</taxon>
        <taxon>Haplosclerida</taxon>
        <taxon>Niphatidae</taxon>
        <taxon>Amphimedon</taxon>
    </lineage>
</organism>
<evidence type="ECO:0000256" key="10">
    <source>
        <dbReference type="ARBA" id="ARBA00022989"/>
    </source>
</evidence>
<dbReference type="InterPro" id="IPR029044">
    <property type="entry name" value="Nucleotide-diphossugar_trans"/>
</dbReference>
<evidence type="ECO:0000256" key="8">
    <source>
        <dbReference type="ARBA" id="ARBA00022824"/>
    </source>
</evidence>
<keyword evidence="17" id="KW-1185">Reference proteome</keyword>
<evidence type="ECO:0000256" key="11">
    <source>
        <dbReference type="ARBA" id="ARBA00023136"/>
    </source>
</evidence>
<keyword evidence="10 14" id="KW-1133">Transmembrane helix</keyword>
<evidence type="ECO:0000256" key="14">
    <source>
        <dbReference type="SAM" id="Phobius"/>
    </source>
</evidence>
<name>A0AAN0IDL9_AMPQE</name>
<evidence type="ECO:0000256" key="5">
    <source>
        <dbReference type="ARBA" id="ARBA00022676"/>
    </source>
</evidence>
<dbReference type="InterPro" id="IPR035518">
    <property type="entry name" value="DPG_synthase"/>
</dbReference>
<dbReference type="EnsemblMetazoa" id="XM_003385796.3">
    <property type="protein sequence ID" value="XP_003385844.1"/>
    <property type="gene ID" value="LOC100633549"/>
</dbReference>
<keyword evidence="8" id="KW-0256">Endoplasmic reticulum</keyword>
<evidence type="ECO:0000256" key="2">
    <source>
        <dbReference type="ARBA" id="ARBA00004922"/>
    </source>
</evidence>
<dbReference type="FunFam" id="3.90.550.10:FF:000068">
    <property type="entry name" value="ALG5, dolichyl-phosphate beta-glucosyltransferase"/>
    <property type="match status" value="1"/>
</dbReference>
<dbReference type="PANTHER" id="PTHR10859">
    <property type="entry name" value="GLYCOSYL TRANSFERASE"/>
    <property type="match status" value="1"/>
</dbReference>
<accession>A0AAN0IDL9</accession>
<evidence type="ECO:0000256" key="4">
    <source>
        <dbReference type="ARBA" id="ARBA00012583"/>
    </source>
</evidence>
<keyword evidence="9" id="KW-0735">Signal-anchor</keyword>
<evidence type="ECO:0000313" key="16">
    <source>
        <dbReference type="EnsemblMetazoa" id="XP_003385844.1"/>
    </source>
</evidence>
<evidence type="ECO:0000313" key="17">
    <source>
        <dbReference type="Proteomes" id="UP000007879"/>
    </source>
</evidence>
<evidence type="ECO:0000256" key="7">
    <source>
        <dbReference type="ARBA" id="ARBA00022692"/>
    </source>
</evidence>
<dbReference type="GO" id="GO:0004581">
    <property type="term" value="F:dolichyl-phosphate beta-glucosyltransferase activity"/>
    <property type="evidence" value="ECO:0007669"/>
    <property type="project" value="UniProtKB-EC"/>
</dbReference>
<dbReference type="AlphaFoldDB" id="A0AAN0IDL9"/>
<evidence type="ECO:0000256" key="3">
    <source>
        <dbReference type="ARBA" id="ARBA00006739"/>
    </source>
</evidence>
<dbReference type="GO" id="GO:0006487">
    <property type="term" value="P:protein N-linked glycosylation"/>
    <property type="evidence" value="ECO:0007669"/>
    <property type="project" value="TreeGrafter"/>
</dbReference>
<evidence type="ECO:0000259" key="15">
    <source>
        <dbReference type="Pfam" id="PF00535"/>
    </source>
</evidence>
<dbReference type="SUPFAM" id="SSF53448">
    <property type="entry name" value="Nucleotide-diphospho-sugar transferases"/>
    <property type="match status" value="1"/>
</dbReference>
<reference evidence="16" key="2">
    <citation type="submission" date="2024-06" db="UniProtKB">
        <authorList>
            <consortium name="EnsemblMetazoa"/>
        </authorList>
    </citation>
    <scope>IDENTIFICATION</scope>
</reference>
<keyword evidence="5" id="KW-0328">Glycosyltransferase</keyword>
<dbReference type="Proteomes" id="UP000007879">
    <property type="component" value="Unassembled WGS sequence"/>
</dbReference>
<evidence type="ECO:0000256" key="6">
    <source>
        <dbReference type="ARBA" id="ARBA00022679"/>
    </source>
</evidence>
<feature type="transmembrane region" description="Helical" evidence="14">
    <location>
        <begin position="12"/>
        <end position="36"/>
    </location>
</feature>
<feature type="domain" description="Glycosyltransferase 2-like" evidence="15">
    <location>
        <begin position="78"/>
        <end position="260"/>
    </location>
</feature>
<keyword evidence="7 14" id="KW-0812">Transmembrane</keyword>
<dbReference type="KEGG" id="aqu:100633549"/>
<dbReference type="Pfam" id="PF00535">
    <property type="entry name" value="Glycos_transf_2"/>
    <property type="match status" value="1"/>
</dbReference>